<feature type="binding site" evidence="9 11">
    <location>
        <position position="58"/>
    </location>
    <ligand>
        <name>substrate</name>
    </ligand>
</feature>
<evidence type="ECO:0000256" key="8">
    <source>
        <dbReference type="ARBA" id="ARBA00061012"/>
    </source>
</evidence>
<keyword evidence="15" id="KW-1185">Reference proteome</keyword>
<proteinExistence type="inferred from homology"/>
<feature type="active site" description="Proton donor" evidence="9">
    <location>
        <position position="87"/>
    </location>
</feature>
<dbReference type="PROSITE" id="PS00156">
    <property type="entry name" value="OMPDECASE"/>
    <property type="match status" value="1"/>
</dbReference>
<evidence type="ECO:0000256" key="2">
    <source>
        <dbReference type="ARBA" id="ARBA00004861"/>
    </source>
</evidence>
<dbReference type="InterPro" id="IPR047596">
    <property type="entry name" value="OMPdecase_bac"/>
</dbReference>
<feature type="binding site" evidence="9 11">
    <location>
        <position position="233"/>
    </location>
    <ligand>
        <name>substrate</name>
    </ligand>
</feature>
<keyword evidence="5 9" id="KW-0665">Pyrimidine biosynthesis</keyword>
<feature type="binding site" evidence="9 11">
    <location>
        <position position="36"/>
    </location>
    <ligand>
        <name>substrate</name>
    </ligand>
</feature>
<name>A0A1I0E329_9PROT</name>
<dbReference type="HAMAP" id="MF_01200_B">
    <property type="entry name" value="OMPdecase_type1_B"/>
    <property type="match status" value="1"/>
</dbReference>
<dbReference type="UniPathway" id="UPA00070">
    <property type="reaction ID" value="UER00120"/>
</dbReference>
<dbReference type="InterPro" id="IPR001754">
    <property type="entry name" value="OMPdeCOase_dom"/>
</dbReference>
<dbReference type="InterPro" id="IPR011060">
    <property type="entry name" value="RibuloseP-bd_barrel"/>
</dbReference>
<dbReference type="FunFam" id="3.20.20.70:FF:000015">
    <property type="entry name" value="Orotidine 5'-phosphate decarboxylase"/>
    <property type="match status" value="1"/>
</dbReference>
<reference evidence="15" key="1">
    <citation type="submission" date="2016-10" db="EMBL/GenBank/DDBJ databases">
        <authorList>
            <person name="Varghese N."/>
            <person name="Submissions S."/>
        </authorList>
    </citation>
    <scope>NUCLEOTIDE SEQUENCE [LARGE SCALE GENOMIC DNA]</scope>
    <source>
        <strain evidence="15">Nm71</strain>
    </source>
</reference>
<accession>A0A1I0E329</accession>
<evidence type="ECO:0000256" key="4">
    <source>
        <dbReference type="ARBA" id="ARBA00022793"/>
    </source>
</evidence>
<feature type="active site" description="For OMPdecase activity" evidence="10">
    <location>
        <position position="90"/>
    </location>
</feature>
<dbReference type="InterPro" id="IPR014732">
    <property type="entry name" value="OMPdecase"/>
</dbReference>
<dbReference type="GO" id="GO:0005829">
    <property type="term" value="C:cytosol"/>
    <property type="evidence" value="ECO:0007669"/>
    <property type="project" value="TreeGrafter"/>
</dbReference>
<dbReference type="SUPFAM" id="SSF51366">
    <property type="entry name" value="Ribulose-phoshate binding barrel"/>
    <property type="match status" value="1"/>
</dbReference>
<dbReference type="NCBIfam" id="TIGR01740">
    <property type="entry name" value="pyrF"/>
    <property type="match status" value="1"/>
</dbReference>
<evidence type="ECO:0000256" key="1">
    <source>
        <dbReference type="ARBA" id="ARBA00002356"/>
    </source>
</evidence>
<dbReference type="EMBL" id="FOIA01000024">
    <property type="protein sequence ID" value="SET38733.1"/>
    <property type="molecule type" value="Genomic_DNA"/>
</dbReference>
<feature type="active site" description="For OMPdecase activity" evidence="10">
    <location>
        <position position="85"/>
    </location>
</feature>
<comment type="function">
    <text evidence="1 9">Catalyzes the decarboxylation of orotidine 5'-monophosphate (OMP) to uridine 5'-monophosphate (UMP).</text>
</comment>
<dbReference type="SMART" id="SM00934">
    <property type="entry name" value="OMPdecase"/>
    <property type="match status" value="1"/>
</dbReference>
<feature type="binding site" evidence="9 11">
    <location>
        <position position="212"/>
    </location>
    <ligand>
        <name>substrate</name>
    </ligand>
</feature>
<gene>
    <name evidence="9" type="primary">pyrF</name>
    <name evidence="14" type="ORF">SAMN05216326_12419</name>
</gene>
<evidence type="ECO:0000256" key="11">
    <source>
        <dbReference type="PIRSR" id="PIRSR614732-2"/>
    </source>
</evidence>
<comment type="pathway">
    <text evidence="2 9 12">Pyrimidine metabolism; UMP biosynthesis via de novo pathway; UMP from orotate: step 2/2.</text>
</comment>
<feature type="binding site" evidence="9 11">
    <location>
        <position position="203"/>
    </location>
    <ligand>
        <name>substrate</name>
    </ligand>
</feature>
<feature type="active site" description="For OMPdecase activity" evidence="10">
    <location>
        <position position="87"/>
    </location>
</feature>
<feature type="binding site" evidence="9 11">
    <location>
        <position position="232"/>
    </location>
    <ligand>
        <name>substrate</name>
    </ligand>
</feature>
<evidence type="ECO:0000256" key="12">
    <source>
        <dbReference type="RuleBase" id="RU000512"/>
    </source>
</evidence>
<protein>
    <recommendedName>
        <fullName evidence="9">Orotidine 5'-phosphate decarboxylase</fullName>
        <ecNumber evidence="9">4.1.1.23</ecNumber>
    </recommendedName>
    <alternativeName>
        <fullName evidence="9">OMP decarboxylase</fullName>
        <shortName evidence="9">OMPDCase</shortName>
        <shortName evidence="9">OMPdecase</shortName>
    </alternativeName>
</protein>
<dbReference type="Proteomes" id="UP000199345">
    <property type="component" value="Unassembled WGS sequence"/>
</dbReference>
<feature type="binding site" evidence="9">
    <location>
        <begin position="85"/>
        <end position="94"/>
    </location>
    <ligand>
        <name>substrate</name>
    </ligand>
</feature>
<keyword evidence="6 9" id="KW-0456">Lyase</keyword>
<evidence type="ECO:0000256" key="7">
    <source>
        <dbReference type="ARBA" id="ARBA00049157"/>
    </source>
</evidence>
<dbReference type="PANTHER" id="PTHR32119:SF2">
    <property type="entry name" value="OROTIDINE 5'-PHOSPHATE DECARBOXYLASE"/>
    <property type="match status" value="1"/>
</dbReference>
<dbReference type="Gene3D" id="3.20.20.70">
    <property type="entry name" value="Aldolase class I"/>
    <property type="match status" value="1"/>
</dbReference>
<evidence type="ECO:0000259" key="13">
    <source>
        <dbReference type="SMART" id="SM00934"/>
    </source>
</evidence>
<comment type="catalytic activity">
    <reaction evidence="7 9 12">
        <text>orotidine 5'-phosphate + H(+) = UMP + CO2</text>
        <dbReference type="Rhea" id="RHEA:11596"/>
        <dbReference type="ChEBI" id="CHEBI:15378"/>
        <dbReference type="ChEBI" id="CHEBI:16526"/>
        <dbReference type="ChEBI" id="CHEBI:57538"/>
        <dbReference type="ChEBI" id="CHEBI:57865"/>
        <dbReference type="EC" id="4.1.1.23"/>
    </reaction>
</comment>
<dbReference type="InterPro" id="IPR018089">
    <property type="entry name" value="OMPdecase_AS"/>
</dbReference>
<dbReference type="GO" id="GO:0044205">
    <property type="term" value="P:'de novo' UMP biosynthetic process"/>
    <property type="evidence" value="ECO:0007669"/>
    <property type="project" value="UniProtKB-UniRule"/>
</dbReference>
<dbReference type="GO" id="GO:0004590">
    <property type="term" value="F:orotidine-5'-phosphate decarboxylase activity"/>
    <property type="evidence" value="ECO:0007669"/>
    <property type="project" value="UniProtKB-UniRule"/>
</dbReference>
<dbReference type="NCBIfam" id="NF010386">
    <property type="entry name" value="PRK13813.1"/>
    <property type="match status" value="1"/>
</dbReference>
<keyword evidence="4 9" id="KW-0210">Decarboxylase</keyword>
<feature type="domain" description="Orotidine 5'-phosphate decarboxylase" evidence="13">
    <location>
        <begin position="30"/>
        <end position="248"/>
    </location>
</feature>
<evidence type="ECO:0000256" key="5">
    <source>
        <dbReference type="ARBA" id="ARBA00022975"/>
    </source>
</evidence>
<comment type="subunit">
    <text evidence="3 9">Homodimer.</text>
</comment>
<feature type="binding site" evidence="9 11">
    <location>
        <position position="142"/>
    </location>
    <ligand>
        <name>substrate</name>
    </ligand>
</feature>
<dbReference type="PANTHER" id="PTHR32119">
    <property type="entry name" value="OROTIDINE 5'-PHOSPHATE DECARBOXYLASE"/>
    <property type="match status" value="1"/>
</dbReference>
<dbReference type="Pfam" id="PF00215">
    <property type="entry name" value="OMPdecase"/>
    <property type="match status" value="1"/>
</dbReference>
<dbReference type="EC" id="4.1.1.23" evidence="9"/>
<dbReference type="CDD" id="cd04725">
    <property type="entry name" value="OMP_decarboxylase_like"/>
    <property type="match status" value="1"/>
</dbReference>
<evidence type="ECO:0000313" key="15">
    <source>
        <dbReference type="Proteomes" id="UP000199345"/>
    </source>
</evidence>
<sequence length="263" mass="28860">MRTPLLLHLFHSNRIYFTFFCLNLIMNESRIIVALDFNNAKQALNLTSQLDPQLCRLKVGKELFTAAGPVLVEQLVRGGFDVFLDLKFHDIPNTVAGACKAAVSMGVWMLNVHAFGGKKMLLAAREAIPSGTAKLIAVTLLTSIGRDDLDDIGLHEEPEQIVRRLAALTESCGLDGVVCSAQETSSLRHHVNPDFTLVTPGIRLENNNHDDQIRIATPSAAIKNGADYLVIGRPVTQAHDPLCMLRQLNQIVENERPVSPPAL</sequence>
<evidence type="ECO:0000313" key="14">
    <source>
        <dbReference type="EMBL" id="SET38733.1"/>
    </source>
</evidence>
<organism evidence="14 15">
    <name type="scientific">Nitrosomonas marina</name>
    <dbReference type="NCBI Taxonomy" id="917"/>
    <lineage>
        <taxon>Bacteria</taxon>
        <taxon>Pseudomonadati</taxon>
        <taxon>Pseudomonadota</taxon>
        <taxon>Betaproteobacteria</taxon>
        <taxon>Nitrosomonadales</taxon>
        <taxon>Nitrosomonadaceae</taxon>
        <taxon>Nitrosomonas</taxon>
    </lineage>
</organism>
<dbReference type="GO" id="GO:0006207">
    <property type="term" value="P:'de novo' pyrimidine nucleobase biosynthetic process"/>
    <property type="evidence" value="ECO:0007669"/>
    <property type="project" value="InterPro"/>
</dbReference>
<evidence type="ECO:0000256" key="6">
    <source>
        <dbReference type="ARBA" id="ARBA00023239"/>
    </source>
</evidence>
<evidence type="ECO:0000256" key="9">
    <source>
        <dbReference type="HAMAP-Rule" id="MF_01200"/>
    </source>
</evidence>
<dbReference type="NCBIfam" id="NF001273">
    <property type="entry name" value="PRK00230.1"/>
    <property type="match status" value="1"/>
</dbReference>
<dbReference type="InterPro" id="IPR013785">
    <property type="entry name" value="Aldolase_TIM"/>
</dbReference>
<evidence type="ECO:0000256" key="10">
    <source>
        <dbReference type="PIRSR" id="PIRSR614732-1"/>
    </source>
</evidence>
<comment type="similarity">
    <text evidence="8 9">Belongs to the OMP decarboxylase family. Type 1 subfamily.</text>
</comment>
<evidence type="ECO:0000256" key="3">
    <source>
        <dbReference type="ARBA" id="ARBA00011738"/>
    </source>
</evidence>
<dbReference type="AlphaFoldDB" id="A0A1I0E329"/>